<evidence type="ECO:0000256" key="1">
    <source>
        <dbReference type="ARBA" id="ARBA00023098"/>
    </source>
</evidence>
<feature type="active site" description="Proton acceptor" evidence="2">
    <location>
        <position position="193"/>
    </location>
</feature>
<evidence type="ECO:0000256" key="2">
    <source>
        <dbReference type="PROSITE-ProRule" id="PRU01161"/>
    </source>
</evidence>
<dbReference type="PANTHER" id="PTHR46394">
    <property type="entry name" value="ANNEXIN"/>
    <property type="match status" value="1"/>
</dbReference>
<dbReference type="PATRIC" id="fig|44252.3.peg.2164"/>
<dbReference type="EMBL" id="JMQA01000021">
    <property type="protein sequence ID" value="KFN09704.1"/>
    <property type="molecule type" value="Genomic_DNA"/>
</dbReference>
<dbReference type="PROSITE" id="PS51635">
    <property type="entry name" value="PNPLA"/>
    <property type="match status" value="1"/>
</dbReference>
<evidence type="ECO:0000313" key="5">
    <source>
        <dbReference type="Proteomes" id="UP000029278"/>
    </source>
</evidence>
<comment type="caution">
    <text evidence="4">The sequence shown here is derived from an EMBL/GenBank/DDBJ whole genome shotgun (WGS) entry which is preliminary data.</text>
</comment>
<dbReference type="InterPro" id="IPR016035">
    <property type="entry name" value="Acyl_Trfase/lysoPLipase"/>
</dbReference>
<sequence>MLMNGVFEGGGVKGISLTGAVRAAEKYGGKFYRVAGTSSGSIVASLIAAGYTAEEMKDIILSTSFSRFLKRARIFNMALVGPALRVLLKKGLYSGEGFEDWVRQVLLAKGVRTFADLPQGKLTIIASDITNGKILILPDDLAKIGLRPESFEVARAVRMSCSIPYFFDPVLLRLPPKLAKGKPFSEQFLHIVDGGLLSNFPLWLFDQETPRSGERIPTVGFQMVGKNTNQPHDIRGPFSMLQAIVETMLSAHDERYIEQSNRYRTIKIPTLGFPTTQFEISEEESLLLYESGLRAGERFFGKWNAQYYEEQFNKYQQANPGAFK</sequence>
<feature type="short sequence motif" description="DGA/G" evidence="2">
    <location>
        <begin position="193"/>
        <end position="195"/>
    </location>
</feature>
<feature type="active site" description="Nucleophile" evidence="2">
    <location>
        <position position="38"/>
    </location>
</feature>
<keyword evidence="2" id="KW-0378">Hydrolase</keyword>
<gene>
    <name evidence="4" type="ORF">DJ90_3660</name>
</gene>
<proteinExistence type="predicted"/>
<dbReference type="Pfam" id="PF01734">
    <property type="entry name" value="Patatin"/>
    <property type="match status" value="1"/>
</dbReference>
<accession>A0A090ZEF6</accession>
<keyword evidence="1 2" id="KW-0443">Lipid metabolism</keyword>
<dbReference type="AlphaFoldDB" id="A0A090ZEF6"/>
<dbReference type="CDD" id="cd07207">
    <property type="entry name" value="Pat_ExoU_VipD_like"/>
    <property type="match status" value="1"/>
</dbReference>
<dbReference type="Gene3D" id="3.40.1090.10">
    <property type="entry name" value="Cytosolic phospholipase A2 catalytic domain"/>
    <property type="match status" value="2"/>
</dbReference>
<reference evidence="4 5" key="1">
    <citation type="submission" date="2014-04" db="EMBL/GenBank/DDBJ databases">
        <authorList>
            <person name="Bishop-Lilly K.A."/>
            <person name="Broomall S.M."/>
            <person name="Chain P.S."/>
            <person name="Chertkov O."/>
            <person name="Coyne S.R."/>
            <person name="Daligault H.E."/>
            <person name="Davenport K.W."/>
            <person name="Erkkila T."/>
            <person name="Frey K.G."/>
            <person name="Gibbons H.S."/>
            <person name="Gu W."/>
            <person name="Jaissle J."/>
            <person name="Johnson S.L."/>
            <person name="Koroleva G.I."/>
            <person name="Ladner J.T."/>
            <person name="Lo C.-C."/>
            <person name="Minogue T.D."/>
            <person name="Munk C."/>
            <person name="Palacios G.F."/>
            <person name="Redden C.L."/>
            <person name="Rosenzweig C.N."/>
            <person name="Scholz M.B."/>
            <person name="Teshima H."/>
            <person name="Xu Y."/>
        </authorList>
    </citation>
    <scope>NUCLEOTIDE SEQUENCE [LARGE SCALE GENOMIC DNA]</scope>
    <source>
        <strain evidence="4 5">8244</strain>
    </source>
</reference>
<dbReference type="RefSeq" id="WP_036621713.1">
    <property type="nucleotide sequence ID" value="NZ_BOSD01000011.1"/>
</dbReference>
<feature type="domain" description="PNPLA" evidence="3">
    <location>
        <begin position="5"/>
        <end position="206"/>
    </location>
</feature>
<dbReference type="Proteomes" id="UP000029278">
    <property type="component" value="Unassembled WGS sequence"/>
</dbReference>
<dbReference type="InterPro" id="IPR002641">
    <property type="entry name" value="PNPLA_dom"/>
</dbReference>
<dbReference type="PANTHER" id="PTHR46394:SF1">
    <property type="entry name" value="PNPLA DOMAIN-CONTAINING PROTEIN"/>
    <property type="match status" value="1"/>
</dbReference>
<dbReference type="InterPro" id="IPR052580">
    <property type="entry name" value="Lipid_Hydrolase"/>
</dbReference>
<dbReference type="HOGENOM" id="CLU_047251_3_0_9"/>
<feature type="short sequence motif" description="GXSXG" evidence="2">
    <location>
        <begin position="36"/>
        <end position="40"/>
    </location>
</feature>
<dbReference type="SUPFAM" id="SSF52151">
    <property type="entry name" value="FabD/lysophospholipase-like"/>
    <property type="match status" value="1"/>
</dbReference>
<dbReference type="GeneID" id="77006382"/>
<dbReference type="GO" id="GO:0016042">
    <property type="term" value="P:lipid catabolic process"/>
    <property type="evidence" value="ECO:0007669"/>
    <property type="project" value="UniProtKB-UniRule"/>
</dbReference>
<dbReference type="GO" id="GO:0016787">
    <property type="term" value="F:hydrolase activity"/>
    <property type="evidence" value="ECO:0007669"/>
    <property type="project" value="UniProtKB-UniRule"/>
</dbReference>
<dbReference type="STRING" id="44252.DJ90_3660"/>
<name>A0A090ZEF6_PAEMA</name>
<keyword evidence="2" id="KW-0442">Lipid degradation</keyword>
<organism evidence="4 5">
    <name type="scientific">Paenibacillus macerans</name>
    <name type="common">Bacillus macerans</name>
    <dbReference type="NCBI Taxonomy" id="44252"/>
    <lineage>
        <taxon>Bacteria</taxon>
        <taxon>Bacillati</taxon>
        <taxon>Bacillota</taxon>
        <taxon>Bacilli</taxon>
        <taxon>Bacillales</taxon>
        <taxon>Paenibacillaceae</taxon>
        <taxon>Paenibacillus</taxon>
    </lineage>
</organism>
<dbReference type="OrthoDB" id="9770965at2"/>
<protein>
    <submittedName>
        <fullName evidence="4">Patatin-like phospholipase family protein</fullName>
    </submittedName>
</protein>
<feature type="short sequence motif" description="GXGXXG" evidence="2">
    <location>
        <begin position="9"/>
        <end position="14"/>
    </location>
</feature>
<keyword evidence="5" id="KW-1185">Reference proteome</keyword>
<evidence type="ECO:0000313" key="4">
    <source>
        <dbReference type="EMBL" id="KFN09704.1"/>
    </source>
</evidence>
<evidence type="ECO:0000259" key="3">
    <source>
        <dbReference type="PROSITE" id="PS51635"/>
    </source>
</evidence>